<dbReference type="AlphaFoldDB" id="A0A645F266"/>
<dbReference type="InterPro" id="IPR014710">
    <property type="entry name" value="RmlC-like_jellyroll"/>
</dbReference>
<protein>
    <submittedName>
        <fullName evidence="6">Transcriptional activator protein Anr</fullName>
    </submittedName>
</protein>
<dbReference type="SUPFAM" id="SSF51206">
    <property type="entry name" value="cAMP-binding domain-like"/>
    <property type="match status" value="1"/>
</dbReference>
<dbReference type="InterPro" id="IPR018488">
    <property type="entry name" value="cNMP-bd_CS"/>
</dbReference>
<feature type="domain" description="HTH crp-type" evidence="5">
    <location>
        <begin position="148"/>
        <end position="215"/>
    </location>
</feature>
<dbReference type="InterPro" id="IPR000595">
    <property type="entry name" value="cNMP-bd_dom"/>
</dbReference>
<dbReference type="Pfam" id="PF00027">
    <property type="entry name" value="cNMP_binding"/>
    <property type="match status" value="1"/>
</dbReference>
<dbReference type="InterPro" id="IPR012318">
    <property type="entry name" value="HTH_CRP"/>
</dbReference>
<reference evidence="6" key="1">
    <citation type="submission" date="2019-08" db="EMBL/GenBank/DDBJ databases">
        <authorList>
            <person name="Kucharzyk K."/>
            <person name="Murdoch R.W."/>
            <person name="Higgins S."/>
            <person name="Loffler F."/>
        </authorList>
    </citation>
    <scope>NUCLEOTIDE SEQUENCE</scope>
</reference>
<dbReference type="EMBL" id="VSSQ01053881">
    <property type="protein sequence ID" value="MPN07870.1"/>
    <property type="molecule type" value="Genomic_DNA"/>
</dbReference>
<dbReference type="InterPro" id="IPR036390">
    <property type="entry name" value="WH_DNA-bd_sf"/>
</dbReference>
<dbReference type="Pfam" id="PF13545">
    <property type="entry name" value="HTH_Crp_2"/>
    <property type="match status" value="1"/>
</dbReference>
<dbReference type="PROSITE" id="PS51063">
    <property type="entry name" value="HTH_CRP_2"/>
    <property type="match status" value="1"/>
</dbReference>
<evidence type="ECO:0000259" key="5">
    <source>
        <dbReference type="PROSITE" id="PS51063"/>
    </source>
</evidence>
<proteinExistence type="predicted"/>
<comment type="caution">
    <text evidence="6">The sequence shown here is derived from an EMBL/GenBank/DDBJ whole genome shotgun (WGS) entry which is preliminary data.</text>
</comment>
<sequence length="222" mass="25449">MKHKDFDSCPICGNLNIEDEEAFLDDLKCTTKVYPKNELIIRQGDVCDALYMLTLGSDKTEMITENGNILGIEIIKAPRPLAPAFLFSDNNHFPVDITTLEEVEIIKIPKSEIMRMMMTNPDFMQNYLTHNANRTQFLTNRLQLLSIKTIKGKIAHYLIEQAQDTTKPFHINRNQSELAELFGVARPSLARSLSEMVQEGIISINKKEYRILDTNKIKELFV</sequence>
<evidence type="ECO:0000256" key="1">
    <source>
        <dbReference type="ARBA" id="ARBA00023015"/>
    </source>
</evidence>
<dbReference type="Gene3D" id="2.60.120.10">
    <property type="entry name" value="Jelly Rolls"/>
    <property type="match status" value="1"/>
</dbReference>
<organism evidence="6">
    <name type="scientific">bioreactor metagenome</name>
    <dbReference type="NCBI Taxonomy" id="1076179"/>
    <lineage>
        <taxon>unclassified sequences</taxon>
        <taxon>metagenomes</taxon>
        <taxon>ecological metagenomes</taxon>
    </lineage>
</organism>
<dbReference type="PANTHER" id="PTHR24567">
    <property type="entry name" value="CRP FAMILY TRANSCRIPTIONAL REGULATORY PROTEIN"/>
    <property type="match status" value="1"/>
</dbReference>
<dbReference type="InterPro" id="IPR018490">
    <property type="entry name" value="cNMP-bd_dom_sf"/>
</dbReference>
<dbReference type="GO" id="GO:0003700">
    <property type="term" value="F:DNA-binding transcription factor activity"/>
    <property type="evidence" value="ECO:0007669"/>
    <property type="project" value="TreeGrafter"/>
</dbReference>
<evidence type="ECO:0000256" key="2">
    <source>
        <dbReference type="ARBA" id="ARBA00023125"/>
    </source>
</evidence>
<dbReference type="GO" id="GO:0003677">
    <property type="term" value="F:DNA binding"/>
    <property type="evidence" value="ECO:0007669"/>
    <property type="project" value="UniProtKB-KW"/>
</dbReference>
<dbReference type="CDD" id="cd00038">
    <property type="entry name" value="CAP_ED"/>
    <property type="match status" value="1"/>
</dbReference>
<keyword evidence="1" id="KW-0805">Transcription regulation</keyword>
<dbReference type="PANTHER" id="PTHR24567:SF58">
    <property type="entry name" value="CYCLIC AMP-BINDING REGULATORY PROTEIN"/>
    <property type="match status" value="1"/>
</dbReference>
<accession>A0A645F266</accession>
<evidence type="ECO:0000313" key="6">
    <source>
        <dbReference type="EMBL" id="MPN07870.1"/>
    </source>
</evidence>
<keyword evidence="2" id="KW-0238">DNA-binding</keyword>
<dbReference type="PROSITE" id="PS50042">
    <property type="entry name" value="CNMP_BINDING_3"/>
    <property type="match status" value="1"/>
</dbReference>
<dbReference type="InterPro" id="IPR050397">
    <property type="entry name" value="Env_Response_Regulators"/>
</dbReference>
<gene>
    <name evidence="6" type="primary">anr_5</name>
    <name evidence="6" type="ORF">SDC9_155142</name>
</gene>
<name>A0A645F266_9ZZZZ</name>
<dbReference type="SMART" id="SM00419">
    <property type="entry name" value="HTH_CRP"/>
    <property type="match status" value="1"/>
</dbReference>
<dbReference type="SUPFAM" id="SSF46785">
    <property type="entry name" value="Winged helix' DNA-binding domain"/>
    <property type="match status" value="1"/>
</dbReference>
<keyword evidence="3" id="KW-0804">Transcription</keyword>
<evidence type="ECO:0000259" key="4">
    <source>
        <dbReference type="PROSITE" id="PS50042"/>
    </source>
</evidence>
<evidence type="ECO:0000256" key="3">
    <source>
        <dbReference type="ARBA" id="ARBA00023163"/>
    </source>
</evidence>
<feature type="domain" description="Cyclic nucleotide-binding" evidence="4">
    <location>
        <begin position="11"/>
        <end position="134"/>
    </location>
</feature>
<dbReference type="PROSITE" id="PS00888">
    <property type="entry name" value="CNMP_BINDING_1"/>
    <property type="match status" value="1"/>
</dbReference>
<dbReference type="GO" id="GO:0005829">
    <property type="term" value="C:cytosol"/>
    <property type="evidence" value="ECO:0007669"/>
    <property type="project" value="TreeGrafter"/>
</dbReference>